<keyword evidence="4" id="KW-1185">Reference proteome</keyword>
<feature type="domain" description="Glycosyltransferase subfamily 4-like N-terminal" evidence="2">
    <location>
        <begin position="14"/>
        <end position="166"/>
    </location>
</feature>
<feature type="domain" description="Glycosyl transferase family 1" evidence="1">
    <location>
        <begin position="175"/>
        <end position="344"/>
    </location>
</feature>
<dbReference type="GO" id="GO:0016757">
    <property type="term" value="F:glycosyltransferase activity"/>
    <property type="evidence" value="ECO:0007669"/>
    <property type="project" value="InterPro"/>
</dbReference>
<gene>
    <name evidence="3" type="ORF">SAMN05444373_101152</name>
</gene>
<dbReference type="AlphaFoldDB" id="A0A1M6EBL8"/>
<dbReference type="Proteomes" id="UP000324781">
    <property type="component" value="Unassembled WGS sequence"/>
</dbReference>
<evidence type="ECO:0000259" key="1">
    <source>
        <dbReference type="Pfam" id="PF00534"/>
    </source>
</evidence>
<evidence type="ECO:0000313" key="4">
    <source>
        <dbReference type="Proteomes" id="UP000324781"/>
    </source>
</evidence>
<proteinExistence type="predicted"/>
<dbReference type="InterPro" id="IPR001296">
    <property type="entry name" value="Glyco_trans_1"/>
</dbReference>
<evidence type="ECO:0000259" key="2">
    <source>
        <dbReference type="Pfam" id="PF13439"/>
    </source>
</evidence>
<dbReference type="OrthoDB" id="9804196at2"/>
<dbReference type="Pfam" id="PF00534">
    <property type="entry name" value="Glycos_transf_1"/>
    <property type="match status" value="1"/>
</dbReference>
<dbReference type="PANTHER" id="PTHR12526">
    <property type="entry name" value="GLYCOSYLTRANSFERASE"/>
    <property type="match status" value="1"/>
</dbReference>
<dbReference type="EMBL" id="FQZP01000011">
    <property type="protein sequence ID" value="SHI82907.1"/>
    <property type="molecule type" value="Genomic_DNA"/>
</dbReference>
<protein>
    <submittedName>
        <fullName evidence="3">Glycosyltransferase involved in cell wall bisynthesis</fullName>
    </submittedName>
</protein>
<evidence type="ECO:0000313" key="3">
    <source>
        <dbReference type="EMBL" id="SHI82907.1"/>
    </source>
</evidence>
<dbReference type="SUPFAM" id="SSF53756">
    <property type="entry name" value="UDP-Glycosyltransferase/glycogen phosphorylase"/>
    <property type="match status" value="1"/>
</dbReference>
<keyword evidence="3" id="KW-0808">Transferase</keyword>
<accession>A0A1M6EBL8</accession>
<dbReference type="Gene3D" id="3.40.50.2000">
    <property type="entry name" value="Glycogen Phosphorylase B"/>
    <property type="match status" value="2"/>
</dbReference>
<name>A0A1M6EBL8_9FIRM</name>
<dbReference type="Pfam" id="PF13439">
    <property type="entry name" value="Glyco_transf_4"/>
    <property type="match status" value="1"/>
</dbReference>
<dbReference type="InterPro" id="IPR028098">
    <property type="entry name" value="Glyco_trans_4-like_N"/>
</dbReference>
<sequence>MLKILYLLNHAGKGGTERYVYSLAQKLNGSEAKVFFAYNEEGPLVEQMKELGIPVFRLVMKSRFDLKAAWALAGLCKRLEVNIVHTQFLREYYIALLSRLFGNNICIVNTCHVIHTARPVDKILNKLLSFKNTRTIAVSHAAENMLIRQGMRSEDISVIHNGVDVDYFAESSPSTIREELGIDRDGLVAVSIARFSPEKGHSFLIRSIARLAETDEDLLNERKITFLLVGDGQTLAESKKLASVLGVSRHILFAGYRTDVRNILKGSDIYICHSVHEALPISILEAIACSLPVITTDAGGTGEIVNERSQCGIKVIYGDVDGMADAMKQLFESAQLREQYGRNGLETVKREFSIDSMVSKTREIYRNCVYSPASRCKP</sequence>
<reference evidence="3 4" key="1">
    <citation type="submission" date="2016-11" db="EMBL/GenBank/DDBJ databases">
        <authorList>
            <person name="Varghese N."/>
            <person name="Submissions S."/>
        </authorList>
    </citation>
    <scope>NUCLEOTIDE SEQUENCE [LARGE SCALE GENOMIC DNA]</scope>
    <source>
        <strain evidence="3 4">DSM 19027</strain>
    </source>
</reference>
<organism evidence="3 4">
    <name type="scientific">Thermoclostridium caenicola</name>
    <dbReference type="NCBI Taxonomy" id="659425"/>
    <lineage>
        <taxon>Bacteria</taxon>
        <taxon>Bacillati</taxon>
        <taxon>Bacillota</taxon>
        <taxon>Clostridia</taxon>
        <taxon>Eubacteriales</taxon>
        <taxon>Oscillospiraceae</taxon>
        <taxon>Thermoclostridium</taxon>
    </lineage>
</organism>
<dbReference type="RefSeq" id="WP_149678257.1">
    <property type="nucleotide sequence ID" value="NZ_FQZP01000011.1"/>
</dbReference>